<accession>A0AA87MNF4</accession>
<reference evidence="4 5" key="1">
    <citation type="journal article" date="2014" name="Int. J. Syst. Evol. Microbiol.">
        <title>Leptospira mayottensis sp. nov., a pathogenic species of the genus Leptospira isolated from humans.</title>
        <authorList>
            <person name="Bourhy P."/>
            <person name="Collet L."/>
            <person name="Brisse S."/>
            <person name="Picardeau M."/>
        </authorList>
    </citation>
    <scope>NUCLEOTIDE SEQUENCE [LARGE SCALE GENOMIC DNA]</scope>
    <source>
        <strain evidence="4 5">200901122</strain>
    </source>
</reference>
<evidence type="ECO:0000313" key="4">
    <source>
        <dbReference type="EMBL" id="EKR99485.1"/>
    </source>
</evidence>
<gene>
    <name evidence="4" type="ORF">LEP1GSC125_0099</name>
</gene>
<protein>
    <submittedName>
        <fullName evidence="4">Polysaccharide deacetylase</fullName>
    </submittedName>
</protein>
<dbReference type="Gene3D" id="3.20.20.370">
    <property type="entry name" value="Glycoside hydrolase/deacetylase"/>
    <property type="match status" value="1"/>
</dbReference>
<dbReference type="AlphaFoldDB" id="A0AA87MNF4"/>
<dbReference type="GO" id="GO:0005576">
    <property type="term" value="C:extracellular region"/>
    <property type="evidence" value="ECO:0007669"/>
    <property type="project" value="UniProtKB-SubCell"/>
</dbReference>
<evidence type="ECO:0000259" key="3">
    <source>
        <dbReference type="PROSITE" id="PS51677"/>
    </source>
</evidence>
<evidence type="ECO:0000256" key="1">
    <source>
        <dbReference type="ARBA" id="ARBA00004613"/>
    </source>
</evidence>
<dbReference type="InterPro" id="IPR011330">
    <property type="entry name" value="Glyco_hydro/deAcase_b/a-brl"/>
</dbReference>
<dbReference type="PANTHER" id="PTHR34216">
    <property type="match status" value="1"/>
</dbReference>
<evidence type="ECO:0000256" key="2">
    <source>
        <dbReference type="ARBA" id="ARBA00022729"/>
    </source>
</evidence>
<dbReference type="InterPro" id="IPR002509">
    <property type="entry name" value="NODB_dom"/>
</dbReference>
<comment type="subcellular location">
    <subcellularLocation>
        <location evidence="1">Secreted</location>
    </subcellularLocation>
</comment>
<dbReference type="InterPro" id="IPR051398">
    <property type="entry name" value="Polysacch_Deacetylase"/>
</dbReference>
<organism evidence="4 5">
    <name type="scientific">Leptospira mayottensis 200901122</name>
    <dbReference type="NCBI Taxonomy" id="1193010"/>
    <lineage>
        <taxon>Bacteria</taxon>
        <taxon>Pseudomonadati</taxon>
        <taxon>Spirochaetota</taxon>
        <taxon>Spirochaetia</taxon>
        <taxon>Leptospirales</taxon>
        <taxon>Leptospiraceae</taxon>
        <taxon>Leptospira</taxon>
    </lineage>
</organism>
<name>A0AA87MNF4_9LEPT</name>
<dbReference type="Proteomes" id="UP000001343">
    <property type="component" value="Unassembled WGS sequence"/>
</dbReference>
<comment type="caution">
    <text evidence="4">The sequence shown here is derived from an EMBL/GenBank/DDBJ whole genome shotgun (WGS) entry which is preliminary data.</text>
</comment>
<dbReference type="RefSeq" id="WP_002763742.1">
    <property type="nucleotide sequence ID" value="NZ_AKWM02000051.1"/>
</dbReference>
<keyword evidence="2" id="KW-0732">Signal</keyword>
<dbReference type="Pfam" id="PF01522">
    <property type="entry name" value="Polysacc_deac_1"/>
    <property type="match status" value="1"/>
</dbReference>
<feature type="domain" description="NodB homology" evidence="3">
    <location>
        <begin position="62"/>
        <end position="312"/>
    </location>
</feature>
<dbReference type="PROSITE" id="PS51677">
    <property type="entry name" value="NODB"/>
    <property type="match status" value="1"/>
</dbReference>
<proteinExistence type="predicted"/>
<dbReference type="PANTHER" id="PTHR34216:SF3">
    <property type="entry name" value="POLY-BETA-1,6-N-ACETYL-D-GLUCOSAMINE N-DEACETYLASE"/>
    <property type="match status" value="1"/>
</dbReference>
<dbReference type="GO" id="GO:0005975">
    <property type="term" value="P:carbohydrate metabolic process"/>
    <property type="evidence" value="ECO:0007669"/>
    <property type="project" value="InterPro"/>
</dbReference>
<dbReference type="GO" id="GO:0016810">
    <property type="term" value="F:hydrolase activity, acting on carbon-nitrogen (but not peptide) bonds"/>
    <property type="evidence" value="ECO:0007669"/>
    <property type="project" value="InterPro"/>
</dbReference>
<dbReference type="SUPFAM" id="SSF88713">
    <property type="entry name" value="Glycoside hydrolase/deacetylase"/>
    <property type="match status" value="1"/>
</dbReference>
<sequence length="312" mass="36995">MNYEVLHSVMFHHFHGGRHLPVQGSLSASDFNNMLDWLNSKYTVLNASDFIMKYLKGNLRNEDICLSFDDALLCQYDIAFPILKERGISAFFFVYSSAFTMNPDYLEIYRYFRSIHFGNIDNFYDEFFKQVHMANDAEYAEAYEKYKTLDYLSAFPFYSETDRWFRYLRDQFLEETRYHELMKNLMESKKFDVDEAKKNLWMNENCLRELHSHGNIIGLHSYSHPTQISRLSFEKQVFEYSRNLLHLESILGKGVITSMSHPCGDYNDETLGILTDLGIKIGFRSNRRIKEIRSALEIPREDHANIYREIHS</sequence>
<evidence type="ECO:0000313" key="5">
    <source>
        <dbReference type="Proteomes" id="UP000001343"/>
    </source>
</evidence>
<dbReference type="EMBL" id="AKWM02000051">
    <property type="protein sequence ID" value="EKR99485.1"/>
    <property type="molecule type" value="Genomic_DNA"/>
</dbReference>